<dbReference type="SUPFAM" id="SSF55729">
    <property type="entry name" value="Acyl-CoA N-acyltransferases (Nat)"/>
    <property type="match status" value="1"/>
</dbReference>
<dbReference type="InterPro" id="IPR016181">
    <property type="entry name" value="Acyl_CoA_acyltransferase"/>
</dbReference>
<name>A0A1C5HZN8_9ACTN</name>
<dbReference type="InterPro" id="IPR051908">
    <property type="entry name" value="Ribosomal_N-acetyltransferase"/>
</dbReference>
<dbReference type="InterPro" id="IPR000182">
    <property type="entry name" value="GNAT_dom"/>
</dbReference>
<gene>
    <name evidence="2" type="ORF">GA0070614_2008</name>
</gene>
<accession>A0A1C5HZN8</accession>
<sequence>MIGQVAVRRFPELTVSTPRTEVRPLRAADAKAVDEVFADRQTQRWLPLAESAGQIEGLAWCTDLARQRRDSGDGDHYAVLRREDDRVVGCLWTRRTDWGARLTEVSYAIAPHARGYGLAAEAVDALAIALILEHGFQRVELRVAPGNTASRRVAEKAGFSYEGLLRNAGFVRGARVDLEMWSLVTADLR</sequence>
<evidence type="ECO:0000313" key="2">
    <source>
        <dbReference type="EMBL" id="SCG51437.1"/>
    </source>
</evidence>
<dbReference type="GO" id="GO:1990189">
    <property type="term" value="F:protein N-terminal-serine acetyltransferase activity"/>
    <property type="evidence" value="ECO:0007669"/>
    <property type="project" value="TreeGrafter"/>
</dbReference>
<dbReference type="Proteomes" id="UP000198215">
    <property type="component" value="Chromosome I"/>
</dbReference>
<organism evidence="2 3">
    <name type="scientific">Micromonospora coxensis</name>
    <dbReference type="NCBI Taxonomy" id="356852"/>
    <lineage>
        <taxon>Bacteria</taxon>
        <taxon>Bacillati</taxon>
        <taxon>Actinomycetota</taxon>
        <taxon>Actinomycetes</taxon>
        <taxon>Micromonosporales</taxon>
        <taxon>Micromonosporaceae</taxon>
        <taxon>Micromonospora</taxon>
    </lineage>
</organism>
<dbReference type="CDD" id="cd04301">
    <property type="entry name" value="NAT_SF"/>
    <property type="match status" value="1"/>
</dbReference>
<dbReference type="PANTHER" id="PTHR43441">
    <property type="entry name" value="RIBOSOMAL-PROTEIN-SERINE ACETYLTRANSFERASE"/>
    <property type="match status" value="1"/>
</dbReference>
<dbReference type="EMBL" id="LT607753">
    <property type="protein sequence ID" value="SCG51437.1"/>
    <property type="molecule type" value="Genomic_DNA"/>
</dbReference>
<dbReference type="Pfam" id="PF13302">
    <property type="entry name" value="Acetyltransf_3"/>
    <property type="match status" value="1"/>
</dbReference>
<dbReference type="OrthoDB" id="5293267at2"/>
<reference evidence="3" key="1">
    <citation type="submission" date="2016-06" db="EMBL/GenBank/DDBJ databases">
        <authorList>
            <person name="Varghese N."/>
            <person name="Submissions Spin"/>
        </authorList>
    </citation>
    <scope>NUCLEOTIDE SEQUENCE [LARGE SCALE GENOMIC DNA]</scope>
    <source>
        <strain evidence="3">DSM 45161</strain>
    </source>
</reference>
<dbReference type="Gene3D" id="3.40.630.30">
    <property type="match status" value="1"/>
</dbReference>
<evidence type="ECO:0000313" key="3">
    <source>
        <dbReference type="Proteomes" id="UP000198215"/>
    </source>
</evidence>
<feature type="domain" description="N-acetyltransferase" evidence="1">
    <location>
        <begin position="20"/>
        <end position="185"/>
    </location>
</feature>
<dbReference type="GO" id="GO:0005737">
    <property type="term" value="C:cytoplasm"/>
    <property type="evidence" value="ECO:0007669"/>
    <property type="project" value="TreeGrafter"/>
</dbReference>
<dbReference type="PROSITE" id="PS51186">
    <property type="entry name" value="GNAT"/>
    <property type="match status" value="1"/>
</dbReference>
<dbReference type="AlphaFoldDB" id="A0A1C5HZN8"/>
<proteinExistence type="predicted"/>
<dbReference type="PANTHER" id="PTHR43441:SF10">
    <property type="entry name" value="ACETYLTRANSFERASE"/>
    <property type="match status" value="1"/>
</dbReference>
<keyword evidence="3" id="KW-1185">Reference proteome</keyword>
<evidence type="ECO:0000259" key="1">
    <source>
        <dbReference type="PROSITE" id="PS51186"/>
    </source>
</evidence>
<keyword evidence="2" id="KW-0808">Transferase</keyword>
<protein>
    <submittedName>
        <fullName evidence="2">Protein N-acetyltransferase, RimJ/RimL family</fullName>
    </submittedName>
</protein>
<dbReference type="GO" id="GO:0008999">
    <property type="term" value="F:protein-N-terminal-alanine acetyltransferase activity"/>
    <property type="evidence" value="ECO:0007669"/>
    <property type="project" value="TreeGrafter"/>
</dbReference>